<feature type="non-terminal residue" evidence="1">
    <location>
        <position position="1"/>
    </location>
</feature>
<dbReference type="EMBL" id="BARU01030960">
    <property type="protein sequence ID" value="GAH69211.1"/>
    <property type="molecule type" value="Genomic_DNA"/>
</dbReference>
<accession>X1HG89</accession>
<sequence>SYSLVRGKAKLDAVYYQDGRIHEIELKTSPQIGSERTHKQLGELAKHCHNLILVVKRGAQEEAQTILSMVGLATQIKVDTYEIYQEEDHD</sequence>
<proteinExistence type="predicted"/>
<protein>
    <submittedName>
        <fullName evidence="1">Uncharacterized protein</fullName>
    </submittedName>
</protein>
<gene>
    <name evidence="1" type="ORF">S03H2_49033</name>
</gene>
<organism evidence="1">
    <name type="scientific">marine sediment metagenome</name>
    <dbReference type="NCBI Taxonomy" id="412755"/>
    <lineage>
        <taxon>unclassified sequences</taxon>
        <taxon>metagenomes</taxon>
        <taxon>ecological metagenomes</taxon>
    </lineage>
</organism>
<reference evidence="1" key="1">
    <citation type="journal article" date="2014" name="Front. Microbiol.">
        <title>High frequency of phylogenetically diverse reductive dehalogenase-homologous genes in deep subseafloor sedimentary metagenomes.</title>
        <authorList>
            <person name="Kawai M."/>
            <person name="Futagami T."/>
            <person name="Toyoda A."/>
            <person name="Takaki Y."/>
            <person name="Nishi S."/>
            <person name="Hori S."/>
            <person name="Arai W."/>
            <person name="Tsubouchi T."/>
            <person name="Morono Y."/>
            <person name="Uchiyama I."/>
            <person name="Ito T."/>
            <person name="Fujiyama A."/>
            <person name="Inagaki F."/>
            <person name="Takami H."/>
        </authorList>
    </citation>
    <scope>NUCLEOTIDE SEQUENCE</scope>
    <source>
        <strain evidence="1">Expedition CK06-06</strain>
    </source>
</reference>
<dbReference type="AlphaFoldDB" id="X1HG89"/>
<evidence type="ECO:0000313" key="1">
    <source>
        <dbReference type="EMBL" id="GAH69211.1"/>
    </source>
</evidence>
<name>X1HG89_9ZZZZ</name>
<comment type="caution">
    <text evidence="1">The sequence shown here is derived from an EMBL/GenBank/DDBJ whole genome shotgun (WGS) entry which is preliminary data.</text>
</comment>